<keyword evidence="1" id="KW-0812">Transmembrane</keyword>
<protein>
    <submittedName>
        <fullName evidence="2">Uncharacterized protein</fullName>
    </submittedName>
</protein>
<dbReference type="AlphaFoldDB" id="A0A2I1DGT0"/>
<keyword evidence="3" id="KW-1185">Reference proteome</keyword>
<dbReference type="RefSeq" id="XP_024697673.1">
    <property type="nucleotide sequence ID" value="XM_024836511.1"/>
</dbReference>
<evidence type="ECO:0000256" key="1">
    <source>
        <dbReference type="SAM" id="Phobius"/>
    </source>
</evidence>
<evidence type="ECO:0000313" key="3">
    <source>
        <dbReference type="Proteomes" id="UP000234254"/>
    </source>
</evidence>
<feature type="transmembrane region" description="Helical" evidence="1">
    <location>
        <begin position="6"/>
        <end position="26"/>
    </location>
</feature>
<organism evidence="2 3">
    <name type="scientific">Aspergillus campestris (strain IBT 28561)</name>
    <dbReference type="NCBI Taxonomy" id="1392248"/>
    <lineage>
        <taxon>Eukaryota</taxon>
        <taxon>Fungi</taxon>
        <taxon>Dikarya</taxon>
        <taxon>Ascomycota</taxon>
        <taxon>Pezizomycotina</taxon>
        <taxon>Eurotiomycetes</taxon>
        <taxon>Eurotiomycetidae</taxon>
        <taxon>Eurotiales</taxon>
        <taxon>Aspergillaceae</taxon>
        <taxon>Aspergillus</taxon>
        <taxon>Aspergillus subgen. Circumdati</taxon>
    </lineage>
</organism>
<proteinExistence type="predicted"/>
<gene>
    <name evidence="2" type="ORF">P168DRAFT_287149</name>
</gene>
<keyword evidence="1" id="KW-0472">Membrane</keyword>
<name>A0A2I1DGT0_ASPC2</name>
<dbReference type="EMBL" id="MSFM01000001">
    <property type="protein sequence ID" value="PKY09079.1"/>
    <property type="molecule type" value="Genomic_DNA"/>
</dbReference>
<comment type="caution">
    <text evidence="2">The sequence shown here is derived from an EMBL/GenBank/DDBJ whole genome shotgun (WGS) entry which is preliminary data.</text>
</comment>
<dbReference type="Proteomes" id="UP000234254">
    <property type="component" value="Unassembled WGS sequence"/>
</dbReference>
<reference evidence="2" key="1">
    <citation type="submission" date="2016-12" db="EMBL/GenBank/DDBJ databases">
        <title>The genomes of Aspergillus section Nigri reveals drivers in fungal speciation.</title>
        <authorList>
            <consortium name="DOE Joint Genome Institute"/>
            <person name="Vesth T.C."/>
            <person name="Nybo J."/>
            <person name="Theobald S."/>
            <person name="Brandl J."/>
            <person name="Frisvad J.C."/>
            <person name="Nielsen K.F."/>
            <person name="Lyhne E.K."/>
            <person name="Kogle M.E."/>
            <person name="Kuo A."/>
            <person name="Riley R."/>
            <person name="Clum A."/>
            <person name="Nolan M."/>
            <person name="Lipzen A."/>
            <person name="Salamov A."/>
            <person name="Henrissat B."/>
            <person name="Wiebenga A."/>
            <person name="De vries R.P."/>
            <person name="Grigoriev I.V."/>
            <person name="Mortensen U.H."/>
            <person name="Andersen M.R."/>
            <person name="Baker S.E."/>
        </authorList>
    </citation>
    <scope>NUCLEOTIDE SEQUENCE</scope>
    <source>
        <strain evidence="2">IBT 28561</strain>
    </source>
</reference>
<evidence type="ECO:0000313" key="2">
    <source>
        <dbReference type="EMBL" id="PKY09079.1"/>
    </source>
</evidence>
<dbReference type="GeneID" id="36544035"/>
<dbReference type="VEuPathDB" id="FungiDB:P168DRAFT_287149"/>
<accession>A0A2I1DGT0</accession>
<keyword evidence="1" id="KW-1133">Transmembrane helix</keyword>
<sequence length="73" mass="8161">MAYSGPAHASFFLYFFFFAFLCPATLKRSICNSAVWASRSAIGDLRPCLVRVAFSSPIDRHLVVQLRVSEFAV</sequence>